<comment type="caution">
    <text evidence="2">The sequence shown here is derived from an EMBL/GenBank/DDBJ whole genome shotgun (WGS) entry which is preliminary data.</text>
</comment>
<feature type="transmembrane region" description="Helical" evidence="1">
    <location>
        <begin position="68"/>
        <end position="86"/>
    </location>
</feature>
<feature type="transmembrane region" description="Helical" evidence="1">
    <location>
        <begin position="92"/>
        <end position="117"/>
    </location>
</feature>
<dbReference type="Proteomes" id="UP000230869">
    <property type="component" value="Unassembled WGS sequence"/>
</dbReference>
<accession>A0A2M6K9A5</accession>
<keyword evidence="1" id="KW-0812">Transmembrane</keyword>
<keyword evidence="1" id="KW-0472">Membrane</keyword>
<organism evidence="2 3">
    <name type="scientific">Candidatus Falkowbacteria bacterium CG11_big_fil_rev_8_21_14_0_20_39_10</name>
    <dbReference type="NCBI Taxonomy" id="1974570"/>
    <lineage>
        <taxon>Bacteria</taxon>
        <taxon>Candidatus Falkowiibacteriota</taxon>
    </lineage>
</organism>
<dbReference type="EMBL" id="PCWW01000030">
    <property type="protein sequence ID" value="PIR13557.1"/>
    <property type="molecule type" value="Genomic_DNA"/>
</dbReference>
<evidence type="ECO:0000256" key="1">
    <source>
        <dbReference type="SAM" id="Phobius"/>
    </source>
</evidence>
<proteinExistence type="predicted"/>
<evidence type="ECO:0000313" key="2">
    <source>
        <dbReference type="EMBL" id="PIR13557.1"/>
    </source>
</evidence>
<sequence>MINNNTFFYSGKILTDILRDILYFPVWWYSRGLKFLLLKLADILDDKQRGLALFVWIKNIFKPMYGQYDWAGILISFFMRLVQIIIRGIAMLFWLVLVAAILAVWLALPVVAVWQIIVQLK</sequence>
<evidence type="ECO:0000313" key="3">
    <source>
        <dbReference type="Proteomes" id="UP000230869"/>
    </source>
</evidence>
<name>A0A2M6K9A5_9BACT</name>
<reference evidence="2 3" key="1">
    <citation type="submission" date="2017-09" db="EMBL/GenBank/DDBJ databases">
        <title>Depth-based differentiation of microbial function through sediment-hosted aquifers and enrichment of novel symbionts in the deep terrestrial subsurface.</title>
        <authorList>
            <person name="Probst A.J."/>
            <person name="Ladd B."/>
            <person name="Jarett J.K."/>
            <person name="Geller-Mcgrath D.E."/>
            <person name="Sieber C.M."/>
            <person name="Emerson J.B."/>
            <person name="Anantharaman K."/>
            <person name="Thomas B.C."/>
            <person name="Malmstrom R."/>
            <person name="Stieglmeier M."/>
            <person name="Klingl A."/>
            <person name="Woyke T."/>
            <person name="Ryan C.M."/>
            <person name="Banfield J.F."/>
        </authorList>
    </citation>
    <scope>NUCLEOTIDE SEQUENCE [LARGE SCALE GENOMIC DNA]</scope>
    <source>
        <strain evidence="2">CG11_big_fil_rev_8_21_14_0_20_39_10</strain>
    </source>
</reference>
<protein>
    <submittedName>
        <fullName evidence="2">Uncharacterized protein</fullName>
    </submittedName>
</protein>
<gene>
    <name evidence="2" type="ORF">COV49_01755</name>
</gene>
<dbReference type="AlphaFoldDB" id="A0A2M6K9A5"/>
<keyword evidence="1" id="KW-1133">Transmembrane helix</keyword>